<keyword evidence="7" id="KW-0677">Repeat</keyword>
<keyword evidence="9 13" id="KW-0067">ATP-binding</keyword>
<dbReference type="InterPro" id="IPR058047">
    <property type="entry name" value="CPSase_preATP-grasp"/>
</dbReference>
<dbReference type="Pfam" id="PF25596">
    <property type="entry name" value="CPSase_L_D1"/>
    <property type="match status" value="2"/>
</dbReference>
<dbReference type="InterPro" id="IPR036085">
    <property type="entry name" value="PAZ_dom_sf"/>
</dbReference>
<comment type="similarity">
    <text evidence="2">Belongs to the CarB family.</text>
</comment>
<keyword evidence="4" id="KW-0436">Ligase</keyword>
<dbReference type="SUPFAM" id="SSF52440">
    <property type="entry name" value="PreATP-grasp domain"/>
    <property type="match status" value="2"/>
</dbReference>
<dbReference type="Gene3D" id="3.20.20.140">
    <property type="entry name" value="Metal-dependent hydrolases"/>
    <property type="match status" value="1"/>
</dbReference>
<comment type="catalytic activity">
    <reaction evidence="11">
        <text>hydrogencarbonate + NH4(+) + 2 ATP = carbamoyl phosphate + 2 ADP + phosphate + 2 H(+)</text>
        <dbReference type="Rhea" id="RHEA:18029"/>
        <dbReference type="ChEBI" id="CHEBI:15378"/>
        <dbReference type="ChEBI" id="CHEBI:17544"/>
        <dbReference type="ChEBI" id="CHEBI:28938"/>
        <dbReference type="ChEBI" id="CHEBI:30616"/>
        <dbReference type="ChEBI" id="CHEBI:43474"/>
        <dbReference type="ChEBI" id="CHEBI:58228"/>
        <dbReference type="ChEBI" id="CHEBI:456216"/>
        <dbReference type="EC" id="6.3.4.16"/>
    </reaction>
</comment>
<evidence type="ECO:0000259" key="15">
    <source>
        <dbReference type="PROSITE" id="PS50975"/>
    </source>
</evidence>
<evidence type="ECO:0000313" key="17">
    <source>
        <dbReference type="Proteomes" id="UP000256964"/>
    </source>
</evidence>
<dbReference type="GO" id="GO:0004087">
    <property type="term" value="F:carbamoyl-phosphate synthase (ammonia) activity"/>
    <property type="evidence" value="ECO:0007669"/>
    <property type="project" value="UniProtKB-EC"/>
</dbReference>
<dbReference type="GO" id="GO:0006228">
    <property type="term" value="P:UTP biosynthetic process"/>
    <property type="evidence" value="ECO:0007669"/>
    <property type="project" value="TreeGrafter"/>
</dbReference>
<dbReference type="Gene3D" id="3.30.470.20">
    <property type="entry name" value="ATP-grasp fold, B domain"/>
    <property type="match status" value="2"/>
</dbReference>
<keyword evidence="17" id="KW-1185">Reference proteome</keyword>
<comment type="catalytic activity">
    <reaction evidence="12">
        <text>hydrogencarbonate + L-glutamine + 2 ATP + H2O = carbamoyl phosphate + L-glutamate + 2 ADP + phosphate + 2 H(+)</text>
        <dbReference type="Rhea" id="RHEA:18633"/>
        <dbReference type="ChEBI" id="CHEBI:15377"/>
        <dbReference type="ChEBI" id="CHEBI:15378"/>
        <dbReference type="ChEBI" id="CHEBI:17544"/>
        <dbReference type="ChEBI" id="CHEBI:29985"/>
        <dbReference type="ChEBI" id="CHEBI:30616"/>
        <dbReference type="ChEBI" id="CHEBI:43474"/>
        <dbReference type="ChEBI" id="CHEBI:58228"/>
        <dbReference type="ChEBI" id="CHEBI:58359"/>
        <dbReference type="ChEBI" id="CHEBI:456216"/>
        <dbReference type="EC" id="6.3.5.5"/>
    </reaction>
</comment>
<comment type="pathway">
    <text evidence="1">Amino-acid biosynthesis; L-arginine biosynthesis; carbamoyl phosphate from bicarbonate: step 1/1.</text>
</comment>
<dbReference type="InterPro" id="IPR011761">
    <property type="entry name" value="ATP-grasp"/>
</dbReference>
<dbReference type="STRING" id="139420.A0A371CIG1"/>
<dbReference type="GO" id="GO:0005829">
    <property type="term" value="C:cytosol"/>
    <property type="evidence" value="ECO:0007669"/>
    <property type="project" value="TreeGrafter"/>
</dbReference>
<dbReference type="PANTHER" id="PTHR11405">
    <property type="entry name" value="CARBAMOYLTRANSFERASE FAMILY MEMBER"/>
    <property type="match status" value="1"/>
</dbReference>
<dbReference type="GO" id="GO:0004070">
    <property type="term" value="F:aspartate carbamoyltransferase activity"/>
    <property type="evidence" value="ECO:0007669"/>
    <property type="project" value="TreeGrafter"/>
</dbReference>
<feature type="compositionally biased region" description="Basic and acidic residues" evidence="14">
    <location>
        <begin position="844"/>
        <end position="861"/>
    </location>
</feature>
<dbReference type="FunFam" id="3.30.1490.20:FF:000001">
    <property type="entry name" value="Carbamoyl-phosphate synthase large chain"/>
    <property type="match status" value="1"/>
</dbReference>
<dbReference type="Gene3D" id="3.60.130.30">
    <property type="match status" value="1"/>
</dbReference>
<reference evidence="16 17" key="1">
    <citation type="journal article" date="2018" name="Biotechnol. Biofuels">
        <title>Integrative visual omics of the white-rot fungus Polyporus brumalis exposes the biotechnological potential of its oxidative enzymes for delignifying raw plant biomass.</title>
        <authorList>
            <person name="Miyauchi S."/>
            <person name="Rancon A."/>
            <person name="Drula E."/>
            <person name="Hage H."/>
            <person name="Chaduli D."/>
            <person name="Favel A."/>
            <person name="Grisel S."/>
            <person name="Henrissat B."/>
            <person name="Herpoel-Gimbert I."/>
            <person name="Ruiz-Duenas F.J."/>
            <person name="Chevret D."/>
            <person name="Hainaut M."/>
            <person name="Lin J."/>
            <person name="Wang M."/>
            <person name="Pangilinan J."/>
            <person name="Lipzen A."/>
            <person name="Lesage-Meessen L."/>
            <person name="Navarro D."/>
            <person name="Riley R."/>
            <person name="Grigoriev I.V."/>
            <person name="Zhou S."/>
            <person name="Raouche S."/>
            <person name="Rosso M.N."/>
        </authorList>
    </citation>
    <scope>NUCLEOTIDE SEQUENCE [LARGE SCALE GENOMIC DNA]</scope>
    <source>
        <strain evidence="16 17">BRFM 1820</strain>
    </source>
</reference>
<name>A0A371CIG1_9APHY</name>
<dbReference type="Proteomes" id="UP000256964">
    <property type="component" value="Unassembled WGS sequence"/>
</dbReference>
<dbReference type="GO" id="GO:0006526">
    <property type="term" value="P:L-arginine biosynthetic process"/>
    <property type="evidence" value="ECO:0007669"/>
    <property type="project" value="UniProtKB-KW"/>
</dbReference>
<evidence type="ECO:0000256" key="11">
    <source>
        <dbReference type="ARBA" id="ARBA00047359"/>
    </source>
</evidence>
<feature type="compositionally biased region" description="Polar residues" evidence="14">
    <location>
        <begin position="1151"/>
        <end position="1165"/>
    </location>
</feature>
<proteinExistence type="inferred from homology"/>
<dbReference type="EMBL" id="KZ857591">
    <property type="protein sequence ID" value="RDX40075.1"/>
    <property type="molecule type" value="Genomic_DNA"/>
</dbReference>
<dbReference type="Gene3D" id="3.40.50.20">
    <property type="match status" value="2"/>
</dbReference>
<dbReference type="PANTHER" id="PTHR11405:SF5">
    <property type="entry name" value="CAD PROTEIN"/>
    <property type="match status" value="1"/>
</dbReference>
<dbReference type="Pfam" id="PF02786">
    <property type="entry name" value="CPSase_L_D2"/>
    <property type="match status" value="2"/>
</dbReference>
<dbReference type="Gene3D" id="3.30.1490.20">
    <property type="entry name" value="ATP-grasp fold, A domain"/>
    <property type="match status" value="1"/>
</dbReference>
<evidence type="ECO:0000256" key="5">
    <source>
        <dbReference type="ARBA" id="ARBA00022605"/>
    </source>
</evidence>
<evidence type="ECO:0000256" key="4">
    <source>
        <dbReference type="ARBA" id="ARBA00022598"/>
    </source>
</evidence>
<dbReference type="GO" id="GO:0006207">
    <property type="term" value="P:'de novo' pyrimidine nucleobase biosynthetic process"/>
    <property type="evidence" value="ECO:0007669"/>
    <property type="project" value="TreeGrafter"/>
</dbReference>
<evidence type="ECO:0000313" key="16">
    <source>
        <dbReference type="EMBL" id="RDX40075.1"/>
    </source>
</evidence>
<dbReference type="PROSITE" id="PS00866">
    <property type="entry name" value="CPSASE_1"/>
    <property type="match status" value="2"/>
</dbReference>
<dbReference type="GO" id="GO:0046872">
    <property type="term" value="F:metal ion binding"/>
    <property type="evidence" value="ECO:0007669"/>
    <property type="project" value="UniProtKB-KW"/>
</dbReference>
<dbReference type="AlphaFoldDB" id="A0A371CIG1"/>
<evidence type="ECO:0000256" key="7">
    <source>
        <dbReference type="ARBA" id="ARBA00022737"/>
    </source>
</evidence>
<evidence type="ECO:0000256" key="10">
    <source>
        <dbReference type="ARBA" id="ARBA00023211"/>
    </source>
</evidence>
<evidence type="ECO:0000256" key="8">
    <source>
        <dbReference type="ARBA" id="ARBA00022741"/>
    </source>
</evidence>
<dbReference type="GO" id="GO:0004088">
    <property type="term" value="F:carbamoyl-phosphate synthase (glutamine-hydrolyzing) activity"/>
    <property type="evidence" value="ECO:0007669"/>
    <property type="project" value="UniProtKB-EC"/>
</dbReference>
<evidence type="ECO:0000256" key="3">
    <source>
        <dbReference type="ARBA" id="ARBA00022571"/>
    </source>
</evidence>
<dbReference type="FunFam" id="3.30.470.20:FF:000026">
    <property type="entry name" value="Carbamoyl-phosphate synthase large chain"/>
    <property type="match status" value="1"/>
</dbReference>
<feature type="region of interest" description="Disordered" evidence="14">
    <location>
        <begin position="769"/>
        <end position="861"/>
    </location>
</feature>
<organism evidence="16 17">
    <name type="scientific">Lentinus brumalis</name>
    <dbReference type="NCBI Taxonomy" id="2498619"/>
    <lineage>
        <taxon>Eukaryota</taxon>
        <taxon>Fungi</taxon>
        <taxon>Dikarya</taxon>
        <taxon>Basidiomycota</taxon>
        <taxon>Agaricomycotina</taxon>
        <taxon>Agaricomycetes</taxon>
        <taxon>Polyporales</taxon>
        <taxon>Polyporaceae</taxon>
        <taxon>Lentinus</taxon>
    </lineage>
</organism>
<feature type="compositionally biased region" description="Basic and acidic residues" evidence="14">
    <location>
        <begin position="808"/>
        <end position="817"/>
    </location>
</feature>
<sequence length="1223" mass="136511">MHAPSREVAGNRRQENMSRTVEKIDELYLKEAVLELADGTAFRGIRSSAEGKSVSGECIFQTETMEFVRKIIKYKKPDGIYVTFGGQTALNVGTKLKDEFESLGCKVLGPPIDTIIMTEDRQLFASAMEEIGERCAESSTATTTEEAIAAANTIGYPLIVRAAYALGGLGSGFEHDVAFEDCGVMVRVGSGLYRIGSSVEFDWCAVVRVVRTLRENGLSTAMVNYNPETDISLETILDIYDTERSRGVITSMGGQTPNNIALLLHRQNVKIYRTSPEMIDTAENRFKFSRLLDEIGVDQPLWKELSSFDEAHAFCEKVGYPVLVRPSYVLSGAAMNVVFSQDDLNSYLSQATAVSRDHPVVITKGAKEIEMNAVAKDGKVITHYISEHVENAGVHSGDATLIHPPQDLDPETVRRIVDATMKFGNALNVTGPFHIQFIAKNNEIKVIECHLRAARSFSFVSKVTGIDAIEMATKVMLGIPVEPYPDVPLPPDYVGVKVPQFSFSRLSGADPVLGVEMRQSRDRRLRPRPISDLIPHAALQEFDKDGERLTVQRHFESKYNLQLRHPRIVGVRIGKTAIIPAEFCEVIGGQVYRKKTPPLAQKAFLEFATQKPRLRITDIRNAVSNNTFNYRGAQGHMRRRGSRAVLHAQAVPWSHLDDIDVFSVRRITSELATQLGKEASAASGIEETLPLLLGAVASGRLTLDDVRRRFHDNPICIFALPDQGHANVEIVVGRNFTTKPAGRSDSALQTNADVDALVDLYKSEVKDADLQDPLTSDMDHTDAAPPDQATERPMKRQASHPSATGDGVRPDLKRAAAADDQGYKTYGNMYSDGNSKKSRRRDRRRADNASKIQSGDRHKAEQVVTAADMTNPCSTKTGWSGMDYKRRPEAKQLTQDWLDRKIYKIMVDDYEFTLVRYEKSPTLLLDRNGVAFAFRSNIPDWMTTPDENGRTWLDHFEEECMWYIDRCGPRKDANIEANNRGDHWYMVVGVDRQNKKSPDLTSFHKAHRQATDELLQKPCTARLIKFVSTTFETRFPSLAQRVSDCETKLREQDRREHATPLFGKFYNYCINGPRKGVVDGVSTGPHVDGKNLALMMCAVFVWGKFDHTEKAWLVLWEAKLIIELPPGVLMYYPSSLFTHFNVDPSDLKIVTTSDGSRPTPENSSPLKGVPGRGSVVFFNQATMFQLAEKGSSVKDARARASMYPDSPHSNFDVFMYQLISPVA</sequence>
<dbReference type="GO" id="GO:0005524">
    <property type="term" value="F:ATP binding"/>
    <property type="evidence" value="ECO:0007669"/>
    <property type="project" value="UniProtKB-UniRule"/>
</dbReference>
<dbReference type="Gene3D" id="2.170.260.10">
    <property type="entry name" value="paz domain"/>
    <property type="match status" value="1"/>
</dbReference>
<dbReference type="OrthoDB" id="2756145at2759"/>
<evidence type="ECO:0000256" key="9">
    <source>
        <dbReference type="ARBA" id="ARBA00022840"/>
    </source>
</evidence>
<keyword evidence="10" id="KW-0464">Manganese</keyword>
<dbReference type="FunFam" id="3.40.50.20:FF:000001">
    <property type="entry name" value="Carbamoyl-phosphate synthase large chain"/>
    <property type="match status" value="1"/>
</dbReference>
<keyword evidence="3" id="KW-0055">Arginine biosynthesis</keyword>
<dbReference type="InterPro" id="IPR005483">
    <property type="entry name" value="CPSase_dom"/>
</dbReference>
<dbReference type="InterPro" id="IPR005479">
    <property type="entry name" value="CPAse_ATP-bd"/>
</dbReference>
<protein>
    <recommendedName>
        <fullName evidence="15">ATP-grasp domain-containing protein</fullName>
    </recommendedName>
</protein>
<gene>
    <name evidence="16" type="ORF">OH76DRAFT_1423925</name>
</gene>
<dbReference type="GO" id="GO:0006541">
    <property type="term" value="P:glutamine metabolic process"/>
    <property type="evidence" value="ECO:0007669"/>
    <property type="project" value="TreeGrafter"/>
</dbReference>
<dbReference type="InterPro" id="IPR016185">
    <property type="entry name" value="PreATP-grasp_dom_sf"/>
</dbReference>
<dbReference type="SUPFAM" id="SSF56059">
    <property type="entry name" value="Glutathione synthetase ATP-binding domain-like"/>
    <property type="match status" value="2"/>
</dbReference>
<accession>A0A371CIG1</accession>
<evidence type="ECO:0000256" key="14">
    <source>
        <dbReference type="SAM" id="MobiDB-lite"/>
    </source>
</evidence>
<dbReference type="PRINTS" id="PR00098">
    <property type="entry name" value="CPSASE"/>
</dbReference>
<keyword evidence="8 13" id="KW-0547">Nucleotide-binding</keyword>
<evidence type="ECO:0000256" key="13">
    <source>
        <dbReference type="PROSITE-ProRule" id="PRU00409"/>
    </source>
</evidence>
<evidence type="ECO:0000256" key="6">
    <source>
        <dbReference type="ARBA" id="ARBA00022723"/>
    </source>
</evidence>
<feature type="region of interest" description="Disordered" evidence="14">
    <location>
        <begin position="1151"/>
        <end position="1170"/>
    </location>
</feature>
<evidence type="ECO:0000256" key="12">
    <source>
        <dbReference type="ARBA" id="ARBA00048816"/>
    </source>
</evidence>
<keyword evidence="6" id="KW-0479">Metal-binding</keyword>
<evidence type="ECO:0000256" key="1">
    <source>
        <dbReference type="ARBA" id="ARBA00005077"/>
    </source>
</evidence>
<dbReference type="SUPFAM" id="SSF101690">
    <property type="entry name" value="PAZ domain"/>
    <property type="match status" value="1"/>
</dbReference>
<evidence type="ECO:0000256" key="2">
    <source>
        <dbReference type="ARBA" id="ARBA00009799"/>
    </source>
</evidence>
<keyword evidence="5" id="KW-0028">Amino-acid biosynthesis</keyword>
<feature type="domain" description="ATP-grasp" evidence="15">
    <location>
        <begin position="289"/>
        <end position="477"/>
    </location>
</feature>
<dbReference type="PROSITE" id="PS50975">
    <property type="entry name" value="ATP_GRASP"/>
    <property type="match status" value="2"/>
</dbReference>
<dbReference type="GO" id="GO:0004151">
    <property type="term" value="F:dihydroorotase activity"/>
    <property type="evidence" value="ECO:0007669"/>
    <property type="project" value="TreeGrafter"/>
</dbReference>
<dbReference type="GO" id="GO:0019240">
    <property type="term" value="P:citrulline biosynthetic process"/>
    <property type="evidence" value="ECO:0007669"/>
    <property type="project" value="TreeGrafter"/>
</dbReference>
<feature type="domain" description="ATP-grasp" evidence="15">
    <location>
        <begin position="125"/>
        <end position="170"/>
    </location>
</feature>
<dbReference type="InterPro" id="IPR013815">
    <property type="entry name" value="ATP_grasp_subdomain_1"/>
</dbReference>